<proteinExistence type="inferred from homology"/>
<dbReference type="InterPro" id="IPR018108">
    <property type="entry name" value="MCP_transmembrane"/>
</dbReference>
<keyword evidence="4 8" id="KW-0812">Transmembrane</keyword>
<evidence type="ECO:0000313" key="11">
    <source>
        <dbReference type="Proteomes" id="UP000187209"/>
    </source>
</evidence>
<feature type="repeat" description="Solcar" evidence="8">
    <location>
        <begin position="107"/>
        <end position="189"/>
    </location>
</feature>
<evidence type="ECO:0000256" key="4">
    <source>
        <dbReference type="ARBA" id="ARBA00022692"/>
    </source>
</evidence>
<dbReference type="Pfam" id="PF00153">
    <property type="entry name" value="Mito_carr"/>
    <property type="match status" value="3"/>
</dbReference>
<keyword evidence="5" id="KW-1133">Transmembrane helix</keyword>
<comment type="caution">
    <text evidence="10">The sequence shown here is derived from an EMBL/GenBank/DDBJ whole genome shotgun (WGS) entry which is preliminary data.</text>
</comment>
<evidence type="ECO:0000256" key="7">
    <source>
        <dbReference type="ARBA" id="ARBA00023136"/>
    </source>
</evidence>
<dbReference type="InterPro" id="IPR023395">
    <property type="entry name" value="MCP_dom_sf"/>
</dbReference>
<dbReference type="EMBL" id="MPUH01000404">
    <property type="protein sequence ID" value="OMJ80868.1"/>
    <property type="molecule type" value="Genomic_DNA"/>
</dbReference>
<reference evidence="10 11" key="1">
    <citation type="submission" date="2016-11" db="EMBL/GenBank/DDBJ databases">
        <title>The macronuclear genome of Stentor coeruleus: a giant cell with tiny introns.</title>
        <authorList>
            <person name="Slabodnick M."/>
            <person name="Ruby J.G."/>
            <person name="Reiff S.B."/>
            <person name="Swart E.C."/>
            <person name="Gosai S."/>
            <person name="Prabakaran S."/>
            <person name="Witkowska E."/>
            <person name="Larue G.E."/>
            <person name="Fisher S."/>
            <person name="Freeman R.M."/>
            <person name="Gunawardena J."/>
            <person name="Chu W."/>
            <person name="Stover N.A."/>
            <person name="Gregory B.D."/>
            <person name="Nowacki M."/>
            <person name="Derisi J."/>
            <person name="Roy S.W."/>
            <person name="Marshall W.F."/>
            <person name="Sood P."/>
        </authorList>
    </citation>
    <scope>NUCLEOTIDE SEQUENCE [LARGE SCALE GENOMIC DNA]</scope>
    <source>
        <strain evidence="10">WM001</strain>
    </source>
</reference>
<dbReference type="PANTHER" id="PTHR45758">
    <property type="entry name" value="MITOFERRIN-1-RELATED"/>
    <property type="match status" value="1"/>
</dbReference>
<dbReference type="GO" id="GO:0048250">
    <property type="term" value="P:iron import into the mitochondrion"/>
    <property type="evidence" value="ECO:0007669"/>
    <property type="project" value="TreeGrafter"/>
</dbReference>
<evidence type="ECO:0000256" key="8">
    <source>
        <dbReference type="PROSITE-ProRule" id="PRU00282"/>
    </source>
</evidence>
<comment type="similarity">
    <text evidence="2 9">Belongs to the mitochondrial carrier (TC 2.A.29) family.</text>
</comment>
<dbReference type="PANTHER" id="PTHR45758:SF4">
    <property type="entry name" value="MITOFERRIN-1"/>
    <property type="match status" value="1"/>
</dbReference>
<feature type="repeat" description="Solcar" evidence="8">
    <location>
        <begin position="15"/>
        <end position="98"/>
    </location>
</feature>
<keyword evidence="7 8" id="KW-0472">Membrane</keyword>
<evidence type="ECO:0000256" key="3">
    <source>
        <dbReference type="ARBA" id="ARBA00022448"/>
    </source>
</evidence>
<dbReference type="SUPFAM" id="SSF103506">
    <property type="entry name" value="Mitochondrial carrier"/>
    <property type="match status" value="1"/>
</dbReference>
<dbReference type="GO" id="GO:0015093">
    <property type="term" value="F:ferrous iron transmembrane transporter activity"/>
    <property type="evidence" value="ECO:0007669"/>
    <property type="project" value="TreeGrafter"/>
</dbReference>
<evidence type="ECO:0000256" key="2">
    <source>
        <dbReference type="ARBA" id="ARBA00006375"/>
    </source>
</evidence>
<accession>A0A1R2BVQ0</accession>
<comment type="subcellular location">
    <subcellularLocation>
        <location evidence="1">Mitochondrion membrane</location>
        <topology evidence="1">Multi-pass membrane protein</topology>
    </subcellularLocation>
</comment>
<keyword evidence="3 9" id="KW-0813">Transport</keyword>
<dbReference type="GO" id="GO:0031966">
    <property type="term" value="C:mitochondrial membrane"/>
    <property type="evidence" value="ECO:0007669"/>
    <property type="project" value="UniProtKB-SubCell"/>
</dbReference>
<keyword evidence="6" id="KW-0496">Mitochondrion</keyword>
<evidence type="ECO:0000256" key="9">
    <source>
        <dbReference type="RuleBase" id="RU000488"/>
    </source>
</evidence>
<evidence type="ECO:0000256" key="5">
    <source>
        <dbReference type="ARBA" id="ARBA00022989"/>
    </source>
</evidence>
<evidence type="ECO:0000313" key="10">
    <source>
        <dbReference type="EMBL" id="OMJ80868.1"/>
    </source>
</evidence>
<dbReference type="OrthoDB" id="43906at2759"/>
<sequence length="323" mass="36007">MEEKLLDWEDNIESLPFYKHMIAGSCAGLIEHSIAFPFDTLRTYAQAETTKLTTFRGSAAFVNKVGFFSLWKGVSSVFYGCVPAHAAYFSVYEFSKKTLKIESNSNYYFLSTSITGIVATLCHDCIMTPMDVVKQRIQLNRQSSPLQLLKKIAETEGLISLYRSLPITLIMNIPQAALFMTLYENMKIHLFGDGKSHITGVFACAGISGAIASGITTPMDVIKTRLQTQTEECKILRSKDLEAIMKITGCKKPICRSSGENLCGKPRYCTMKGTVKLIIKEEGFKSLYSGMFHRMMYVLPGAAVSWGAYEYIKSLLIKDANSD</sequence>
<feature type="repeat" description="Solcar" evidence="8">
    <location>
        <begin position="200"/>
        <end position="315"/>
    </location>
</feature>
<organism evidence="10 11">
    <name type="scientific">Stentor coeruleus</name>
    <dbReference type="NCBI Taxonomy" id="5963"/>
    <lineage>
        <taxon>Eukaryota</taxon>
        <taxon>Sar</taxon>
        <taxon>Alveolata</taxon>
        <taxon>Ciliophora</taxon>
        <taxon>Postciliodesmatophora</taxon>
        <taxon>Heterotrichea</taxon>
        <taxon>Heterotrichida</taxon>
        <taxon>Stentoridae</taxon>
        <taxon>Stentor</taxon>
    </lineage>
</organism>
<dbReference type="Proteomes" id="UP000187209">
    <property type="component" value="Unassembled WGS sequence"/>
</dbReference>
<dbReference type="PROSITE" id="PS50920">
    <property type="entry name" value="SOLCAR"/>
    <property type="match status" value="3"/>
</dbReference>
<evidence type="ECO:0008006" key="12">
    <source>
        <dbReference type="Google" id="ProtNLM"/>
    </source>
</evidence>
<evidence type="ECO:0000256" key="1">
    <source>
        <dbReference type="ARBA" id="ARBA00004225"/>
    </source>
</evidence>
<protein>
    <recommendedName>
        <fullName evidence="12">Mitochondrial carrier protein</fullName>
    </recommendedName>
</protein>
<dbReference type="Gene3D" id="1.50.40.10">
    <property type="entry name" value="Mitochondrial carrier domain"/>
    <property type="match status" value="2"/>
</dbReference>
<name>A0A1R2BVQ0_9CILI</name>
<evidence type="ECO:0000256" key="6">
    <source>
        <dbReference type="ARBA" id="ARBA00023128"/>
    </source>
</evidence>
<dbReference type="AlphaFoldDB" id="A0A1R2BVQ0"/>
<keyword evidence="11" id="KW-1185">Reference proteome</keyword>
<gene>
    <name evidence="10" type="ORF">SteCoe_18771</name>
</gene>